<organism evidence="7 8">
    <name type="scientific">Sporomusa sphaeroides DSM 2875</name>
    <dbReference type="NCBI Taxonomy" id="1337886"/>
    <lineage>
        <taxon>Bacteria</taxon>
        <taxon>Bacillati</taxon>
        <taxon>Bacillota</taxon>
        <taxon>Negativicutes</taxon>
        <taxon>Selenomonadales</taxon>
        <taxon>Sporomusaceae</taxon>
        <taxon>Sporomusa</taxon>
    </lineage>
</organism>
<feature type="transmembrane region" description="Helical" evidence="6">
    <location>
        <begin position="80"/>
        <end position="101"/>
    </location>
</feature>
<comment type="caution">
    <text evidence="7">The sequence shown here is derived from an EMBL/GenBank/DDBJ whole genome shotgun (WGS) entry which is preliminary data.</text>
</comment>
<dbReference type="EMBL" id="FCOW01000007">
    <property type="protein sequence ID" value="CVK19055.1"/>
    <property type="molecule type" value="Genomic_DNA"/>
</dbReference>
<feature type="transmembrane region" description="Helical" evidence="6">
    <location>
        <begin position="199"/>
        <end position="218"/>
    </location>
</feature>
<dbReference type="PANTHER" id="PTHR30238:SF4">
    <property type="entry name" value="SLL1022 PROTEIN"/>
    <property type="match status" value="1"/>
</dbReference>
<keyword evidence="8" id="KW-1185">Reference proteome</keyword>
<keyword evidence="5 6" id="KW-0472">Membrane</keyword>
<feature type="transmembrane region" description="Helical" evidence="6">
    <location>
        <begin position="137"/>
        <end position="163"/>
    </location>
</feature>
<feature type="transmembrane region" description="Helical" evidence="6">
    <location>
        <begin position="107"/>
        <end position="125"/>
    </location>
</feature>
<dbReference type="InterPro" id="IPR005496">
    <property type="entry name" value="Integral_membrane_TerC"/>
</dbReference>
<sequence>MKMLMPLISGIKISYQEKMPVHYKTDWRLEQSPEEKECREMEFLVALAGIMMVNIVLSGDNAVVIAMASRNLPAKQQKQAILWGSAGAIGLRIVLTLVAVILLQIPYVQFVGGLLLVWIAAKLLVEDSGEENVEAGTSFWAAIKTIIIADLVMSLDNTLAIAAIAKGDYLLLGVGLALSIPLIIFGSQIIIKIMDKYPIVVYAGAALIAWTAGEMMLADDKVGPIIHGMIPGWLVPAVITIGVVALGLWKKKNQKEKAVD</sequence>
<evidence type="ECO:0000256" key="4">
    <source>
        <dbReference type="ARBA" id="ARBA00022989"/>
    </source>
</evidence>
<evidence type="ECO:0000256" key="6">
    <source>
        <dbReference type="SAM" id="Phobius"/>
    </source>
</evidence>
<evidence type="ECO:0000313" key="7">
    <source>
        <dbReference type="EMBL" id="CVK19055.1"/>
    </source>
</evidence>
<dbReference type="PANTHER" id="PTHR30238">
    <property type="entry name" value="MEMBRANE BOUND PREDICTED REDOX MODULATOR"/>
    <property type="match status" value="1"/>
</dbReference>
<evidence type="ECO:0000256" key="1">
    <source>
        <dbReference type="ARBA" id="ARBA00004141"/>
    </source>
</evidence>
<evidence type="ECO:0000256" key="5">
    <source>
        <dbReference type="ARBA" id="ARBA00023136"/>
    </source>
</evidence>
<name>A0ABP2C3R1_9FIRM</name>
<evidence type="ECO:0000256" key="3">
    <source>
        <dbReference type="ARBA" id="ARBA00022692"/>
    </source>
</evidence>
<dbReference type="InterPro" id="IPR022301">
    <property type="entry name" value="Integral_membrane_YjbE"/>
</dbReference>
<evidence type="ECO:0000313" key="8">
    <source>
        <dbReference type="Proteomes" id="UP000245702"/>
    </source>
</evidence>
<comment type="similarity">
    <text evidence="2">Belongs to the TerC family.</text>
</comment>
<protein>
    <submittedName>
        <fullName evidence="7">Integral membrane protein TerC family protein</fullName>
    </submittedName>
</protein>
<gene>
    <name evidence="7" type="ORF">SSPH_01699</name>
</gene>
<evidence type="ECO:0000256" key="2">
    <source>
        <dbReference type="ARBA" id="ARBA00007511"/>
    </source>
</evidence>
<dbReference type="Pfam" id="PF03741">
    <property type="entry name" value="TerC"/>
    <property type="match status" value="1"/>
</dbReference>
<accession>A0ABP2C3R1</accession>
<dbReference type="NCBIfam" id="TIGR03717">
    <property type="entry name" value="R_switched_YjbE"/>
    <property type="match status" value="1"/>
</dbReference>
<dbReference type="Proteomes" id="UP000245702">
    <property type="component" value="Unassembled WGS sequence"/>
</dbReference>
<reference evidence="7 8" key="1">
    <citation type="submission" date="2016-01" db="EMBL/GenBank/DDBJ databases">
        <authorList>
            <person name="Brown R."/>
        </authorList>
    </citation>
    <scope>NUCLEOTIDE SEQUENCE [LARGE SCALE GENOMIC DNA]</scope>
    <source>
        <strain evidence="7">Sporomusa sphaeroides DSM 2875</strain>
    </source>
</reference>
<feature type="transmembrane region" description="Helical" evidence="6">
    <location>
        <begin position="43"/>
        <end position="68"/>
    </location>
</feature>
<comment type="subcellular location">
    <subcellularLocation>
        <location evidence="1">Membrane</location>
        <topology evidence="1">Multi-pass membrane protein</topology>
    </subcellularLocation>
</comment>
<proteinExistence type="inferred from homology"/>
<feature type="transmembrane region" description="Helical" evidence="6">
    <location>
        <begin position="169"/>
        <end position="187"/>
    </location>
</feature>
<keyword evidence="4 6" id="KW-1133">Transmembrane helix</keyword>
<keyword evidence="3 6" id="KW-0812">Transmembrane</keyword>
<feature type="transmembrane region" description="Helical" evidence="6">
    <location>
        <begin position="230"/>
        <end position="249"/>
    </location>
</feature>